<keyword evidence="1" id="KW-1133">Transmembrane helix</keyword>
<evidence type="ECO:0000313" key="3">
    <source>
        <dbReference type="Proteomes" id="UP000228495"/>
    </source>
</evidence>
<keyword evidence="1" id="KW-0812">Transmembrane</keyword>
<sequence length="156" mass="17595">MKLNLRVLLPVILSGGVILSWSTVFQSFVVFYGYEGTIFKFTNCTITNPFLTPCFYGALGFGAALIWSSSLYLKSTKGLFGPYRYLTFFLLFCTIFGWGNVAYEVWEWFKTADHTISGCGGKTFVSPLQSPCVWGSVFYLISLIVVSSIYRKTKRD</sequence>
<evidence type="ECO:0008006" key="4">
    <source>
        <dbReference type="Google" id="ProtNLM"/>
    </source>
</evidence>
<feature type="transmembrane region" description="Helical" evidence="1">
    <location>
        <begin position="7"/>
        <end position="34"/>
    </location>
</feature>
<proteinExistence type="predicted"/>
<dbReference type="EMBL" id="PCSU01000092">
    <property type="protein sequence ID" value="PIP56035.1"/>
    <property type="molecule type" value="Genomic_DNA"/>
</dbReference>
<name>A0A2H0BEE3_UNCKA</name>
<gene>
    <name evidence="2" type="ORF">COX05_05150</name>
</gene>
<evidence type="ECO:0000313" key="2">
    <source>
        <dbReference type="EMBL" id="PIP56035.1"/>
    </source>
</evidence>
<dbReference type="Proteomes" id="UP000228495">
    <property type="component" value="Unassembled WGS sequence"/>
</dbReference>
<feature type="transmembrane region" description="Helical" evidence="1">
    <location>
        <begin position="133"/>
        <end position="150"/>
    </location>
</feature>
<accession>A0A2H0BEE3</accession>
<feature type="transmembrane region" description="Helical" evidence="1">
    <location>
        <begin position="85"/>
        <end position="103"/>
    </location>
</feature>
<dbReference type="AlphaFoldDB" id="A0A2H0BEE3"/>
<keyword evidence="1" id="KW-0472">Membrane</keyword>
<evidence type="ECO:0000256" key="1">
    <source>
        <dbReference type="SAM" id="Phobius"/>
    </source>
</evidence>
<comment type="caution">
    <text evidence="2">The sequence shown here is derived from an EMBL/GenBank/DDBJ whole genome shotgun (WGS) entry which is preliminary data.</text>
</comment>
<protein>
    <recommendedName>
        <fullName evidence="4">Vitamin K epoxide reductase domain-containing protein</fullName>
    </recommendedName>
</protein>
<feature type="transmembrane region" description="Helical" evidence="1">
    <location>
        <begin position="54"/>
        <end position="73"/>
    </location>
</feature>
<reference evidence="2 3" key="1">
    <citation type="submission" date="2017-09" db="EMBL/GenBank/DDBJ databases">
        <title>Depth-based differentiation of microbial function through sediment-hosted aquifers and enrichment of novel symbionts in the deep terrestrial subsurface.</title>
        <authorList>
            <person name="Probst A.J."/>
            <person name="Ladd B."/>
            <person name="Jarett J.K."/>
            <person name="Geller-Mcgrath D.E."/>
            <person name="Sieber C.M."/>
            <person name="Emerson J.B."/>
            <person name="Anantharaman K."/>
            <person name="Thomas B.C."/>
            <person name="Malmstrom R."/>
            <person name="Stieglmeier M."/>
            <person name="Klingl A."/>
            <person name="Woyke T."/>
            <person name="Ryan C.M."/>
            <person name="Banfield J.F."/>
        </authorList>
    </citation>
    <scope>NUCLEOTIDE SEQUENCE [LARGE SCALE GENOMIC DNA]</scope>
    <source>
        <strain evidence="2">CG22_combo_CG10-13_8_21_14_all_39_12</strain>
    </source>
</reference>
<organism evidence="2 3">
    <name type="scientific">candidate division WWE3 bacterium CG22_combo_CG10-13_8_21_14_all_39_12</name>
    <dbReference type="NCBI Taxonomy" id="1975094"/>
    <lineage>
        <taxon>Bacteria</taxon>
        <taxon>Katanobacteria</taxon>
    </lineage>
</organism>